<dbReference type="InterPro" id="IPR041711">
    <property type="entry name" value="Met-tRNA-FMT_N"/>
</dbReference>
<dbReference type="InterPro" id="IPR005793">
    <property type="entry name" value="Formyl_trans_C"/>
</dbReference>
<evidence type="ECO:0000256" key="4">
    <source>
        <dbReference type="ARBA" id="ARBA00016014"/>
    </source>
</evidence>
<dbReference type="Proteomes" id="UP000433652">
    <property type="component" value="Unassembled WGS sequence"/>
</dbReference>
<dbReference type="InterPro" id="IPR005794">
    <property type="entry name" value="Fmt"/>
</dbReference>
<keyword evidence="6 8" id="KW-0648">Protein biosynthesis</keyword>
<feature type="domain" description="Formyl transferase C-terminal" evidence="10">
    <location>
        <begin position="199"/>
        <end position="299"/>
    </location>
</feature>
<dbReference type="InterPro" id="IPR002376">
    <property type="entry name" value="Formyl_transf_N"/>
</dbReference>
<evidence type="ECO:0000256" key="2">
    <source>
        <dbReference type="ARBA" id="ARBA00010699"/>
    </source>
</evidence>
<protein>
    <recommendedName>
        <fullName evidence="4 8">Methionyl-tRNA formyltransferase</fullName>
        <ecNumber evidence="3 8">2.1.2.9</ecNumber>
    </recommendedName>
</protein>
<reference evidence="11 12" key="1">
    <citation type="submission" date="2019-12" db="EMBL/GenBank/DDBJ databases">
        <title>Genomic-based taxomic classification of the family Erythrobacteraceae.</title>
        <authorList>
            <person name="Xu L."/>
        </authorList>
    </citation>
    <scope>NUCLEOTIDE SEQUENCE [LARGE SCALE GENOMIC DNA]</scope>
    <source>
        <strain evidence="11 12">MCCC 1K01500</strain>
    </source>
</reference>
<dbReference type="SUPFAM" id="SSF50486">
    <property type="entry name" value="FMT C-terminal domain-like"/>
    <property type="match status" value="1"/>
</dbReference>
<dbReference type="Pfam" id="PF00551">
    <property type="entry name" value="Formyl_trans_N"/>
    <property type="match status" value="1"/>
</dbReference>
<dbReference type="AlphaFoldDB" id="A0A6I4SXU1"/>
<dbReference type="Pfam" id="PF02911">
    <property type="entry name" value="Formyl_trans_C"/>
    <property type="match status" value="1"/>
</dbReference>
<dbReference type="CDD" id="cd08704">
    <property type="entry name" value="Met_tRNA_FMT_C"/>
    <property type="match status" value="1"/>
</dbReference>
<evidence type="ECO:0000256" key="8">
    <source>
        <dbReference type="HAMAP-Rule" id="MF_00182"/>
    </source>
</evidence>
<dbReference type="GO" id="GO:0004479">
    <property type="term" value="F:methionyl-tRNA formyltransferase activity"/>
    <property type="evidence" value="ECO:0007669"/>
    <property type="project" value="UniProtKB-UniRule"/>
</dbReference>
<feature type="domain" description="Formyl transferase N-terminal" evidence="9">
    <location>
        <begin position="1"/>
        <end position="179"/>
    </location>
</feature>
<dbReference type="PANTHER" id="PTHR11138:SF5">
    <property type="entry name" value="METHIONYL-TRNA FORMYLTRANSFERASE, MITOCHONDRIAL"/>
    <property type="match status" value="1"/>
</dbReference>
<dbReference type="GO" id="GO:0005829">
    <property type="term" value="C:cytosol"/>
    <property type="evidence" value="ECO:0007669"/>
    <property type="project" value="TreeGrafter"/>
</dbReference>
<keyword evidence="5 8" id="KW-0808">Transferase</keyword>
<dbReference type="InterPro" id="IPR037022">
    <property type="entry name" value="Formyl_trans_C_sf"/>
</dbReference>
<comment type="catalytic activity">
    <reaction evidence="7 8">
        <text>L-methionyl-tRNA(fMet) + (6R)-10-formyltetrahydrofolate = N-formyl-L-methionyl-tRNA(fMet) + (6S)-5,6,7,8-tetrahydrofolate + H(+)</text>
        <dbReference type="Rhea" id="RHEA:24380"/>
        <dbReference type="Rhea" id="RHEA-COMP:9952"/>
        <dbReference type="Rhea" id="RHEA-COMP:9953"/>
        <dbReference type="ChEBI" id="CHEBI:15378"/>
        <dbReference type="ChEBI" id="CHEBI:57453"/>
        <dbReference type="ChEBI" id="CHEBI:78530"/>
        <dbReference type="ChEBI" id="CHEBI:78844"/>
        <dbReference type="ChEBI" id="CHEBI:195366"/>
        <dbReference type="EC" id="2.1.2.9"/>
    </reaction>
</comment>
<dbReference type="Gene3D" id="3.40.50.170">
    <property type="entry name" value="Formyl transferase, N-terminal domain"/>
    <property type="match status" value="1"/>
</dbReference>
<dbReference type="InterPro" id="IPR044135">
    <property type="entry name" value="Met-tRNA-FMT_C"/>
</dbReference>
<dbReference type="InterPro" id="IPR011034">
    <property type="entry name" value="Formyl_transferase-like_C_sf"/>
</dbReference>
<dbReference type="OrthoDB" id="9802815at2"/>
<comment type="similarity">
    <text evidence="2 8">Belongs to the Fmt family.</text>
</comment>
<dbReference type="Gene3D" id="3.10.25.10">
    <property type="entry name" value="Formyl transferase, C-terminal domain"/>
    <property type="match status" value="1"/>
</dbReference>
<dbReference type="NCBIfam" id="TIGR00460">
    <property type="entry name" value="fmt"/>
    <property type="match status" value="1"/>
</dbReference>
<proteinExistence type="inferred from homology"/>
<dbReference type="InterPro" id="IPR036477">
    <property type="entry name" value="Formyl_transf_N_sf"/>
</dbReference>
<evidence type="ECO:0000256" key="1">
    <source>
        <dbReference type="ARBA" id="ARBA00002606"/>
    </source>
</evidence>
<feature type="binding site" evidence="8">
    <location>
        <begin position="109"/>
        <end position="112"/>
    </location>
    <ligand>
        <name>(6S)-5,6,7,8-tetrahydrofolate</name>
        <dbReference type="ChEBI" id="CHEBI:57453"/>
    </ligand>
</feature>
<evidence type="ECO:0000256" key="7">
    <source>
        <dbReference type="ARBA" id="ARBA00048558"/>
    </source>
</evidence>
<dbReference type="CDD" id="cd08646">
    <property type="entry name" value="FMT_core_Met-tRNA-FMT_N"/>
    <property type="match status" value="1"/>
</dbReference>
<comment type="function">
    <text evidence="1 8">Attaches a formyl group to the free amino group of methionyl-tRNA(fMet). The formyl group appears to play a dual role in the initiator identity of N-formylmethionyl-tRNA by promoting its recognition by IF2 and preventing the misappropriation of this tRNA by the elongation apparatus.</text>
</comment>
<sequence>MRIVFMGTPDFSVPTLRALHEAGHEIVAAYTQPPRPAGRGKQERKSPVHLAAEAMGIPVRPPVTLRDLEAEADFLALEAELGVVVAYGLILPKPILEGPVHGCLNAHASLLPRWRGAAPIQRAILAGDHVTGITIMQMEQGLDTGPMLATARVPIEDKTAGELHDELSEIGANLLVETVGHLGELKAEPQPAGATYAAKIDKVEARIDWRKPAELLEREVRAFAPFPGSWFELDPGSGAGAGGERVKVLRAHVIGANGATGTVLDEQLTVACGNAALRPQVVQPAGKPPMDAAAFLRGRSVPMGTVLK</sequence>
<name>A0A6I4SXU1_9SPHN</name>
<dbReference type="EC" id="2.1.2.9" evidence="3 8"/>
<evidence type="ECO:0000256" key="6">
    <source>
        <dbReference type="ARBA" id="ARBA00022917"/>
    </source>
</evidence>
<evidence type="ECO:0000259" key="10">
    <source>
        <dbReference type="Pfam" id="PF02911"/>
    </source>
</evidence>
<accession>A0A6I4SXU1</accession>
<organism evidence="11 12">
    <name type="scientific">Croceibacterium salegens</name>
    <dbReference type="NCBI Taxonomy" id="1737568"/>
    <lineage>
        <taxon>Bacteria</taxon>
        <taxon>Pseudomonadati</taxon>
        <taxon>Pseudomonadota</taxon>
        <taxon>Alphaproteobacteria</taxon>
        <taxon>Sphingomonadales</taxon>
        <taxon>Erythrobacteraceae</taxon>
        <taxon>Croceibacterium</taxon>
    </lineage>
</organism>
<dbReference type="PANTHER" id="PTHR11138">
    <property type="entry name" value="METHIONYL-TRNA FORMYLTRANSFERASE"/>
    <property type="match status" value="1"/>
</dbReference>
<gene>
    <name evidence="8" type="primary">fmt</name>
    <name evidence="11" type="ORF">GRI89_11930</name>
</gene>
<evidence type="ECO:0000313" key="12">
    <source>
        <dbReference type="Proteomes" id="UP000433652"/>
    </source>
</evidence>
<evidence type="ECO:0000313" key="11">
    <source>
        <dbReference type="EMBL" id="MXO60248.1"/>
    </source>
</evidence>
<keyword evidence="12" id="KW-1185">Reference proteome</keyword>
<evidence type="ECO:0000256" key="3">
    <source>
        <dbReference type="ARBA" id="ARBA00012261"/>
    </source>
</evidence>
<evidence type="ECO:0000259" key="9">
    <source>
        <dbReference type="Pfam" id="PF00551"/>
    </source>
</evidence>
<dbReference type="SUPFAM" id="SSF53328">
    <property type="entry name" value="Formyltransferase"/>
    <property type="match status" value="1"/>
</dbReference>
<dbReference type="EMBL" id="WTYM01000046">
    <property type="protein sequence ID" value="MXO60248.1"/>
    <property type="molecule type" value="Genomic_DNA"/>
</dbReference>
<comment type="caution">
    <text evidence="11">The sequence shown here is derived from an EMBL/GenBank/DDBJ whole genome shotgun (WGS) entry which is preliminary data.</text>
</comment>
<dbReference type="HAMAP" id="MF_00182">
    <property type="entry name" value="Formyl_trans"/>
    <property type="match status" value="1"/>
</dbReference>
<dbReference type="RefSeq" id="WP_159795756.1">
    <property type="nucleotide sequence ID" value="NZ_WTYM01000046.1"/>
</dbReference>
<evidence type="ECO:0000256" key="5">
    <source>
        <dbReference type="ARBA" id="ARBA00022679"/>
    </source>
</evidence>